<sequence>MRVFVTGATGWVGSAIVQQLLATGHQVLGLVRSEANAQALTAAGGTPHLGSLGDLDSLRRGASQAEGIIHTAFGLDLADIAKSSTEEQQAIELFGDVFAGSDRPLIVTSGLGFAPVGQVLPEALTLPEIPGFPRAPEPATRAVLARGVRATFVRLPRTVHGANEQHGFMPMLIRLAREKGVSAYVGAGQNQWPAVHRLDAARVFCLALEHGAQGGPFHAVAEEGVPFKDIAEAIGQHLGVPVVSQSPEEAAAHFGPIALFVAGHGPAASAQTRARLGWQPTQPGLLADLANYAVS</sequence>
<dbReference type="Pfam" id="PF13460">
    <property type="entry name" value="NAD_binding_10"/>
    <property type="match status" value="1"/>
</dbReference>
<feature type="domain" description="NAD(P)-binding" evidence="1">
    <location>
        <begin position="7"/>
        <end position="161"/>
    </location>
</feature>
<dbReference type="InterPro" id="IPR051783">
    <property type="entry name" value="NAD(P)-dependent_oxidoreduct"/>
</dbReference>
<dbReference type="Proteomes" id="UP001597197">
    <property type="component" value="Unassembled WGS sequence"/>
</dbReference>
<evidence type="ECO:0000313" key="2">
    <source>
        <dbReference type="EMBL" id="MFD1870972.1"/>
    </source>
</evidence>
<dbReference type="SUPFAM" id="SSF51735">
    <property type="entry name" value="NAD(P)-binding Rossmann-fold domains"/>
    <property type="match status" value="1"/>
</dbReference>
<protein>
    <submittedName>
        <fullName evidence="2">SDR family oxidoreductase</fullName>
    </submittedName>
</protein>
<dbReference type="EMBL" id="JBHUFD010000001">
    <property type="protein sequence ID" value="MFD1870972.1"/>
    <property type="molecule type" value="Genomic_DNA"/>
</dbReference>
<evidence type="ECO:0000259" key="1">
    <source>
        <dbReference type="Pfam" id="PF13460"/>
    </source>
</evidence>
<gene>
    <name evidence="2" type="ORF">ACFSDX_00930</name>
</gene>
<dbReference type="PANTHER" id="PTHR48079">
    <property type="entry name" value="PROTEIN YEEZ"/>
    <property type="match status" value="1"/>
</dbReference>
<dbReference type="InterPro" id="IPR016040">
    <property type="entry name" value="NAD(P)-bd_dom"/>
</dbReference>
<comment type="caution">
    <text evidence="2">The sequence shown here is derived from an EMBL/GenBank/DDBJ whole genome shotgun (WGS) entry which is preliminary data.</text>
</comment>
<proteinExistence type="predicted"/>
<dbReference type="Gene3D" id="3.40.50.720">
    <property type="entry name" value="NAD(P)-binding Rossmann-like Domain"/>
    <property type="match status" value="1"/>
</dbReference>
<dbReference type="InterPro" id="IPR036291">
    <property type="entry name" value="NAD(P)-bd_dom_sf"/>
</dbReference>
<organism evidence="2 3">
    <name type="scientific">Hymenobacter bucti</name>
    <dbReference type="NCBI Taxonomy" id="1844114"/>
    <lineage>
        <taxon>Bacteria</taxon>
        <taxon>Pseudomonadati</taxon>
        <taxon>Bacteroidota</taxon>
        <taxon>Cytophagia</taxon>
        <taxon>Cytophagales</taxon>
        <taxon>Hymenobacteraceae</taxon>
        <taxon>Hymenobacter</taxon>
    </lineage>
</organism>
<name>A0ABW4QNF9_9BACT</name>
<dbReference type="PANTHER" id="PTHR48079:SF6">
    <property type="entry name" value="NAD(P)-BINDING DOMAIN-CONTAINING PROTEIN-RELATED"/>
    <property type="match status" value="1"/>
</dbReference>
<reference evidence="3" key="1">
    <citation type="journal article" date="2019" name="Int. J. Syst. Evol. Microbiol.">
        <title>The Global Catalogue of Microorganisms (GCM) 10K type strain sequencing project: providing services to taxonomists for standard genome sequencing and annotation.</title>
        <authorList>
            <consortium name="The Broad Institute Genomics Platform"/>
            <consortium name="The Broad Institute Genome Sequencing Center for Infectious Disease"/>
            <person name="Wu L."/>
            <person name="Ma J."/>
        </authorList>
    </citation>
    <scope>NUCLEOTIDE SEQUENCE [LARGE SCALE GENOMIC DNA]</scope>
    <source>
        <strain evidence="3">CGMCC 1.15795</strain>
    </source>
</reference>
<dbReference type="CDD" id="cd05262">
    <property type="entry name" value="SDR_a7"/>
    <property type="match status" value="1"/>
</dbReference>
<dbReference type="RefSeq" id="WP_382311206.1">
    <property type="nucleotide sequence ID" value="NZ_JBHUFD010000001.1"/>
</dbReference>
<evidence type="ECO:0000313" key="3">
    <source>
        <dbReference type="Proteomes" id="UP001597197"/>
    </source>
</evidence>
<keyword evidence="3" id="KW-1185">Reference proteome</keyword>
<accession>A0ABW4QNF9</accession>